<proteinExistence type="predicted"/>
<evidence type="ECO:0000313" key="2">
    <source>
        <dbReference type="EMBL" id="KGO85148.1"/>
    </source>
</evidence>
<gene>
    <name evidence="2" type="ORF">Q764_14225</name>
</gene>
<dbReference type="EMBL" id="JRLW01000055">
    <property type="protein sequence ID" value="KGO85148.1"/>
    <property type="molecule type" value="Genomic_DNA"/>
</dbReference>
<name>A0A0A2M146_9FLAO</name>
<reference evidence="2 3" key="1">
    <citation type="submission" date="2013-09" db="EMBL/GenBank/DDBJ databases">
        <authorList>
            <person name="Zeng Z."/>
            <person name="Chen C."/>
        </authorList>
    </citation>
    <scope>NUCLEOTIDE SEQUENCE [LARGE SCALE GENOMIC DNA]</scope>
    <source>
        <strain evidence="2 3">GH29-5</strain>
    </source>
</reference>
<evidence type="ECO:0000313" key="3">
    <source>
        <dbReference type="Proteomes" id="UP000030121"/>
    </source>
</evidence>
<evidence type="ECO:0000256" key="1">
    <source>
        <dbReference type="SAM" id="Phobius"/>
    </source>
</evidence>
<keyword evidence="1" id="KW-0812">Transmembrane</keyword>
<feature type="transmembrane region" description="Helical" evidence="1">
    <location>
        <begin position="49"/>
        <end position="71"/>
    </location>
</feature>
<feature type="transmembrane region" description="Helical" evidence="1">
    <location>
        <begin position="12"/>
        <end position="29"/>
    </location>
</feature>
<dbReference type="Proteomes" id="UP000030121">
    <property type="component" value="Unassembled WGS sequence"/>
</dbReference>
<feature type="transmembrane region" description="Helical" evidence="1">
    <location>
        <begin position="100"/>
        <end position="122"/>
    </location>
</feature>
<keyword evidence="3" id="KW-1185">Reference proteome</keyword>
<sequence>MTKLFDNLFQKRMFLLVLLIYIFFIFFIMPKDYGINKTVGWAWDFYEFYSPLIFISLFYLFFIFYSIIALCKWKTNKTISIVHFITILISIYFFEFYSFGFLQLCNFLSILLFLINIIWSFINRQSNIKTSA</sequence>
<dbReference type="AlphaFoldDB" id="A0A0A2M146"/>
<dbReference type="eggNOG" id="ENOG5030RFW">
    <property type="taxonomic scope" value="Bacteria"/>
</dbReference>
<organism evidence="2 3">
    <name type="scientific">Flavobacterium suncheonense GH29-5 = DSM 17707</name>
    <dbReference type="NCBI Taxonomy" id="1121899"/>
    <lineage>
        <taxon>Bacteria</taxon>
        <taxon>Pseudomonadati</taxon>
        <taxon>Bacteroidota</taxon>
        <taxon>Flavobacteriia</taxon>
        <taxon>Flavobacteriales</taxon>
        <taxon>Flavobacteriaceae</taxon>
        <taxon>Flavobacterium</taxon>
    </lineage>
</organism>
<feature type="transmembrane region" description="Helical" evidence="1">
    <location>
        <begin position="78"/>
        <end position="94"/>
    </location>
</feature>
<keyword evidence="1" id="KW-0472">Membrane</keyword>
<accession>A0A0A2M146</accession>
<comment type="caution">
    <text evidence="2">The sequence shown here is derived from an EMBL/GenBank/DDBJ whole genome shotgun (WGS) entry which is preliminary data.</text>
</comment>
<keyword evidence="1" id="KW-1133">Transmembrane helix</keyword>
<protein>
    <submittedName>
        <fullName evidence="2">Uncharacterized protein</fullName>
    </submittedName>
</protein>